<dbReference type="EMBL" id="VMRG01000003">
    <property type="protein sequence ID" value="KAA6230476.1"/>
    <property type="molecule type" value="Genomic_DNA"/>
</dbReference>
<reference evidence="1" key="1">
    <citation type="submission" date="2019-07" db="EMBL/GenBank/DDBJ databases">
        <title>Draft genome Sequence of Chlorobium phaeovibrioides sp. strain PhvTcv-s14, from the Phylum Chlorobi.</title>
        <authorList>
            <person name="Babenko V."/>
            <person name="Boldyreva D."/>
            <person name="Kanygina A."/>
            <person name="Selezneva O."/>
            <person name="Akopiyan T."/>
            <person name="Lunina O."/>
        </authorList>
    </citation>
    <scope>NUCLEOTIDE SEQUENCE [LARGE SCALE GENOMIC DNA]</scope>
    <source>
        <strain evidence="1">GrTcv12</strain>
        <plasmid evidence="1">pl1</plasmid>
    </source>
</reference>
<keyword evidence="1" id="KW-0614">Plasmid</keyword>
<dbReference type="AlphaFoldDB" id="A0A5M8I4R7"/>
<name>A0A5M8I4R7_CHLPH</name>
<protein>
    <submittedName>
        <fullName evidence="1">Uncharacterized protein</fullName>
    </submittedName>
</protein>
<dbReference type="RefSeq" id="WP_151418927.1">
    <property type="nucleotide sequence ID" value="NZ_CM018433.1"/>
</dbReference>
<proteinExistence type="predicted"/>
<accession>A0A5M8I4R7</accession>
<dbReference type="Proteomes" id="UP000327458">
    <property type="component" value="Plasmid pl1"/>
</dbReference>
<comment type="caution">
    <text evidence="1">The sequence shown here is derived from an EMBL/GenBank/DDBJ whole genome shotgun (WGS) entry which is preliminary data.</text>
</comment>
<evidence type="ECO:0000313" key="1">
    <source>
        <dbReference type="EMBL" id="KAA6230476.1"/>
    </source>
</evidence>
<gene>
    <name evidence="1" type="ORF">FP507_10665</name>
</gene>
<geneLocation type="plasmid" evidence="1">
    <name>pl1</name>
</geneLocation>
<sequence length="151" mass="17525">MEHQAIRNLSTEQRLTAVQQRNDPLLYSYTIHGTPVARQQGLKGEIYLYEAGHIVGYIVDKLHNKRAFIFATCSGTGTHKVPGVFPEVHLLIETRSKGKTRRLVQYIEYARKNKIVLDNLPEDFFVRLNTLLEERKNSSRDFKNLLQRWAS</sequence>
<organism evidence="1">
    <name type="scientific">Chlorobium phaeovibrioides</name>
    <dbReference type="NCBI Taxonomy" id="1094"/>
    <lineage>
        <taxon>Bacteria</taxon>
        <taxon>Pseudomonadati</taxon>
        <taxon>Chlorobiota</taxon>
        <taxon>Chlorobiia</taxon>
        <taxon>Chlorobiales</taxon>
        <taxon>Chlorobiaceae</taxon>
        <taxon>Chlorobium/Pelodictyon group</taxon>
        <taxon>Chlorobium</taxon>
    </lineage>
</organism>